<dbReference type="Gene3D" id="3.90.226.10">
    <property type="entry name" value="2-enoyl-CoA Hydratase, Chain A, domain 1"/>
    <property type="match status" value="1"/>
</dbReference>
<dbReference type="InterPro" id="IPR014748">
    <property type="entry name" value="Enoyl-CoA_hydra_C"/>
</dbReference>
<dbReference type="GO" id="GO:0006635">
    <property type="term" value="P:fatty acid beta-oxidation"/>
    <property type="evidence" value="ECO:0007669"/>
    <property type="project" value="TreeGrafter"/>
</dbReference>
<dbReference type="InterPro" id="IPR001753">
    <property type="entry name" value="Enoyl-CoA_hydra/iso"/>
</dbReference>
<name>A0A839T827_AZOMA</name>
<keyword evidence="2" id="KW-0456">Lyase</keyword>
<dbReference type="RefSeq" id="WP_183167277.1">
    <property type="nucleotide sequence ID" value="NZ_JACHXI010000015.1"/>
</dbReference>
<reference evidence="4 5" key="1">
    <citation type="submission" date="2020-08" db="EMBL/GenBank/DDBJ databases">
        <title>Genomic Encyclopedia of Type Strains, Phase III (KMG-III): the genomes of soil and plant-associated and newly described type strains.</title>
        <authorList>
            <person name="Whitman W."/>
        </authorList>
    </citation>
    <scope>NUCLEOTIDE SEQUENCE [LARGE SCALE GENOMIC DNA]</scope>
    <source>
        <strain evidence="4 5">CECT 4462</strain>
    </source>
</reference>
<dbReference type="PANTHER" id="PTHR11941:SF141">
    <property type="entry name" value="ENOYL-COA HYDRATASE_ISOMERASE-RELATED"/>
    <property type="match status" value="1"/>
</dbReference>
<dbReference type="InterPro" id="IPR029045">
    <property type="entry name" value="ClpP/crotonase-like_dom_sf"/>
</dbReference>
<dbReference type="NCBIfam" id="NF006566">
    <property type="entry name" value="PRK09076.1"/>
    <property type="match status" value="1"/>
</dbReference>
<dbReference type="InterPro" id="IPR018376">
    <property type="entry name" value="Enoyl-CoA_hyd/isom_CS"/>
</dbReference>
<dbReference type="GO" id="GO:0016836">
    <property type="term" value="F:hydro-lyase activity"/>
    <property type="evidence" value="ECO:0007669"/>
    <property type="project" value="UniProtKB-ARBA"/>
</dbReference>
<dbReference type="CDD" id="cd06558">
    <property type="entry name" value="crotonase-like"/>
    <property type="match status" value="1"/>
</dbReference>
<proteinExistence type="inferred from homology"/>
<evidence type="ECO:0000256" key="2">
    <source>
        <dbReference type="ARBA" id="ARBA00023239"/>
    </source>
</evidence>
<accession>A0A839T827</accession>
<dbReference type="Proteomes" id="UP000549250">
    <property type="component" value="Unassembled WGS sequence"/>
</dbReference>
<dbReference type="PANTHER" id="PTHR11941">
    <property type="entry name" value="ENOYL-COA HYDRATASE-RELATED"/>
    <property type="match status" value="1"/>
</dbReference>
<dbReference type="SUPFAM" id="SSF52096">
    <property type="entry name" value="ClpP/crotonase"/>
    <property type="match status" value="1"/>
</dbReference>
<dbReference type="FunFam" id="3.90.226.10:FF:000009">
    <property type="entry name" value="Carnitinyl-CoA dehydratase"/>
    <property type="match status" value="1"/>
</dbReference>
<dbReference type="Pfam" id="PF00378">
    <property type="entry name" value="ECH_1"/>
    <property type="match status" value="1"/>
</dbReference>
<evidence type="ECO:0000256" key="1">
    <source>
        <dbReference type="ARBA" id="ARBA00005254"/>
    </source>
</evidence>
<dbReference type="FunFam" id="1.10.12.10:FF:000001">
    <property type="entry name" value="Probable enoyl-CoA hydratase, mitochondrial"/>
    <property type="match status" value="1"/>
</dbReference>
<evidence type="ECO:0000313" key="5">
    <source>
        <dbReference type="Proteomes" id="UP000549250"/>
    </source>
</evidence>
<comment type="caution">
    <text evidence="4">The sequence shown here is derived from an EMBL/GenBank/DDBJ whole genome shotgun (WGS) entry which is preliminary data.</text>
</comment>
<dbReference type="Gene3D" id="1.10.12.10">
    <property type="entry name" value="Lyase 2-enoyl-coa Hydratase, Chain A, domain 2"/>
    <property type="match status" value="1"/>
</dbReference>
<protein>
    <submittedName>
        <fullName evidence="4">Enoyl-CoA hydratase/carnithine racemase</fullName>
    </submittedName>
</protein>
<organism evidence="4 5">
    <name type="scientific">Azomonas macrocytogenes</name>
    <name type="common">Azotobacter macrocytogenes</name>
    <dbReference type="NCBI Taxonomy" id="69962"/>
    <lineage>
        <taxon>Bacteria</taxon>
        <taxon>Pseudomonadati</taxon>
        <taxon>Pseudomonadota</taxon>
        <taxon>Gammaproteobacteria</taxon>
        <taxon>Pseudomonadales</taxon>
        <taxon>Pseudomonadaceae</taxon>
        <taxon>Azomonas</taxon>
    </lineage>
</organism>
<evidence type="ECO:0000313" key="4">
    <source>
        <dbReference type="EMBL" id="MBB3104404.1"/>
    </source>
</evidence>
<sequence>MAHAIEPYKAGVFDLPHKLTVETHGHTALITINQPPANNWDHDSLIGLRQVLEHLNRDDGVYALVISGHGEKFFSAGIDPKLFANGDRVYAWEIAQRLGKAFEALRDFRGISIAAINGFALGAGLECALACDVRIAERQVQLGFPEAAHGLMPCAGGIRLLPQLVGIGWAKRMLLCGERIDAETAVRIGLIEQQVDPGESRRHALLMAGRIARQSPMATQAIKLLLNANARENPGPAEREAFVALFDTEDAREGINAFLEQREPNWRNL</sequence>
<dbReference type="PROSITE" id="PS00166">
    <property type="entry name" value="ENOYL_COA_HYDRATASE"/>
    <property type="match status" value="1"/>
</dbReference>
<keyword evidence="5" id="KW-1185">Reference proteome</keyword>
<evidence type="ECO:0000256" key="3">
    <source>
        <dbReference type="RuleBase" id="RU003707"/>
    </source>
</evidence>
<comment type="similarity">
    <text evidence="1 3">Belongs to the enoyl-CoA hydratase/isomerase family.</text>
</comment>
<gene>
    <name evidence="4" type="ORF">FHR87_002820</name>
</gene>
<dbReference type="EMBL" id="JACHXI010000015">
    <property type="protein sequence ID" value="MBB3104404.1"/>
    <property type="molecule type" value="Genomic_DNA"/>
</dbReference>
<dbReference type="AlphaFoldDB" id="A0A839T827"/>